<gene>
    <name evidence="1" type="ORF">J2X78_001198</name>
</gene>
<name>A0ACC6KTU3_9SPHI</name>
<reference evidence="1" key="1">
    <citation type="submission" date="2023-07" db="EMBL/GenBank/DDBJ databases">
        <title>Sorghum-associated microbial communities from plants grown in Nebraska, USA.</title>
        <authorList>
            <person name="Schachtman D."/>
        </authorList>
    </citation>
    <scope>NUCLEOTIDE SEQUENCE</scope>
    <source>
        <strain evidence="1">2697</strain>
    </source>
</reference>
<sequence>MVKQNIHQAVEVEYLKTDHCPLSNRQYSFFEMVYLISGKGFVNINGNRMAYRDGNLLLLAPNDHHHYEIVEETEFLLIRFSDSYIRSYPWKSIHHLECLLFYATKLSGCVMRCKEDSRLVERIVDSLLFGMKLGGVYQQDLEMNLVNALIVIAARNIAKLRPGNVRDNTDKRILEIINHIERNIFIPEQLTAAAIGDTFGISQTYLGVYFKKQCGETLQQFISGYRIRLIEWRLKFSDLRINELADEFGFADGSHLNKFFKKQRGISLSRYRQALPGLESGLLL</sequence>
<dbReference type="EMBL" id="JAVDTF010000001">
    <property type="protein sequence ID" value="MDR6782646.1"/>
    <property type="molecule type" value="Genomic_DNA"/>
</dbReference>
<protein>
    <submittedName>
        <fullName evidence="1">AraC-like DNA-binding protein</fullName>
    </submittedName>
</protein>
<keyword evidence="2" id="KW-1185">Reference proteome</keyword>
<organism evidence="1 2">
    <name type="scientific">Pedobacter africanus</name>
    <dbReference type="NCBI Taxonomy" id="151894"/>
    <lineage>
        <taxon>Bacteria</taxon>
        <taxon>Pseudomonadati</taxon>
        <taxon>Bacteroidota</taxon>
        <taxon>Sphingobacteriia</taxon>
        <taxon>Sphingobacteriales</taxon>
        <taxon>Sphingobacteriaceae</taxon>
        <taxon>Pedobacter</taxon>
    </lineage>
</organism>
<evidence type="ECO:0000313" key="1">
    <source>
        <dbReference type="EMBL" id="MDR6782646.1"/>
    </source>
</evidence>
<evidence type="ECO:0000313" key="2">
    <source>
        <dbReference type="Proteomes" id="UP001246858"/>
    </source>
</evidence>
<comment type="caution">
    <text evidence="1">The sequence shown here is derived from an EMBL/GenBank/DDBJ whole genome shotgun (WGS) entry which is preliminary data.</text>
</comment>
<dbReference type="Proteomes" id="UP001246858">
    <property type="component" value="Unassembled WGS sequence"/>
</dbReference>
<proteinExistence type="predicted"/>
<accession>A0ACC6KTU3</accession>